<proteinExistence type="predicted"/>
<dbReference type="AlphaFoldDB" id="A0ABD3XZJ9"/>
<reference evidence="1 2" key="1">
    <citation type="submission" date="2024-11" db="EMBL/GenBank/DDBJ databases">
        <title>Chromosome-level genome assembly of the freshwater bivalve Anodonta woodiana.</title>
        <authorList>
            <person name="Chen X."/>
        </authorList>
    </citation>
    <scope>NUCLEOTIDE SEQUENCE [LARGE SCALE GENOMIC DNA]</scope>
    <source>
        <strain evidence="1">MN2024</strain>
        <tissue evidence="1">Gills</tissue>
    </source>
</reference>
<sequence length="97" mass="10689">MNKAQLFVVGKALEGHSITLERPKWDMLTFYGKGNMNDIVRNRSNISATDTTGIAALNVKGCTCIPSLGLGMADMTVMNYVENFSLMNILIPINNMF</sequence>
<protein>
    <submittedName>
        <fullName evidence="1">Uncharacterized protein</fullName>
    </submittedName>
</protein>
<dbReference type="EMBL" id="JBJQND010000001">
    <property type="protein sequence ID" value="KAL3891636.1"/>
    <property type="molecule type" value="Genomic_DNA"/>
</dbReference>
<evidence type="ECO:0000313" key="2">
    <source>
        <dbReference type="Proteomes" id="UP001634394"/>
    </source>
</evidence>
<gene>
    <name evidence="1" type="ORF">ACJMK2_003888</name>
</gene>
<keyword evidence="2" id="KW-1185">Reference proteome</keyword>
<dbReference type="Proteomes" id="UP001634394">
    <property type="component" value="Unassembled WGS sequence"/>
</dbReference>
<organism evidence="1 2">
    <name type="scientific">Sinanodonta woodiana</name>
    <name type="common">Chinese pond mussel</name>
    <name type="synonym">Anodonta woodiana</name>
    <dbReference type="NCBI Taxonomy" id="1069815"/>
    <lineage>
        <taxon>Eukaryota</taxon>
        <taxon>Metazoa</taxon>
        <taxon>Spiralia</taxon>
        <taxon>Lophotrochozoa</taxon>
        <taxon>Mollusca</taxon>
        <taxon>Bivalvia</taxon>
        <taxon>Autobranchia</taxon>
        <taxon>Heteroconchia</taxon>
        <taxon>Palaeoheterodonta</taxon>
        <taxon>Unionida</taxon>
        <taxon>Unionoidea</taxon>
        <taxon>Unionidae</taxon>
        <taxon>Unioninae</taxon>
        <taxon>Sinanodonta</taxon>
    </lineage>
</organism>
<evidence type="ECO:0000313" key="1">
    <source>
        <dbReference type="EMBL" id="KAL3891636.1"/>
    </source>
</evidence>
<comment type="caution">
    <text evidence="1">The sequence shown here is derived from an EMBL/GenBank/DDBJ whole genome shotgun (WGS) entry which is preliminary data.</text>
</comment>
<accession>A0ABD3XZJ9</accession>
<name>A0ABD3XZJ9_SINWO</name>